<reference evidence="2 3" key="1">
    <citation type="submission" date="2018-09" db="EMBL/GenBank/DDBJ databases">
        <title>Cohnella cavernae sp. nov., isolated from a karst cave.</title>
        <authorList>
            <person name="Zhu H."/>
        </authorList>
    </citation>
    <scope>NUCLEOTIDE SEQUENCE [LARGE SCALE GENOMIC DNA]</scope>
    <source>
        <strain evidence="2 3">K2E09-144</strain>
    </source>
</reference>
<protein>
    <submittedName>
        <fullName evidence="2">Uncharacterized protein</fullName>
    </submittedName>
</protein>
<dbReference type="OrthoDB" id="2644100at2"/>
<evidence type="ECO:0000256" key="1">
    <source>
        <dbReference type="SAM" id="MobiDB-lite"/>
    </source>
</evidence>
<comment type="caution">
    <text evidence="2">The sequence shown here is derived from an EMBL/GenBank/DDBJ whole genome shotgun (WGS) entry which is preliminary data.</text>
</comment>
<sequence>MSKLEGNERWKSKMLLTEHQEQYDDRKTIKKTGQPTPDELTMIRDYVLLPHMMTIVQKSIDDIGRSPNTLKRLYSATAQVILNRLSKDSLDLRRELSRRNIRIMSDEQVDLIVYHRFICRGYEDRLGIVREVMRAEINVRLARYIVEIGELIQGNPQKDDRKSTV</sequence>
<dbReference type="EMBL" id="QXJM01000027">
    <property type="protein sequence ID" value="RIE04417.1"/>
    <property type="molecule type" value="Genomic_DNA"/>
</dbReference>
<keyword evidence="3" id="KW-1185">Reference proteome</keyword>
<gene>
    <name evidence="2" type="ORF">D3H35_07475</name>
</gene>
<evidence type="ECO:0000313" key="3">
    <source>
        <dbReference type="Proteomes" id="UP000266340"/>
    </source>
</evidence>
<proteinExistence type="predicted"/>
<feature type="region of interest" description="Disordered" evidence="1">
    <location>
        <begin position="15"/>
        <end position="35"/>
    </location>
</feature>
<organism evidence="2 3">
    <name type="scientific">Cohnella faecalis</name>
    <dbReference type="NCBI Taxonomy" id="2315694"/>
    <lineage>
        <taxon>Bacteria</taxon>
        <taxon>Bacillati</taxon>
        <taxon>Bacillota</taxon>
        <taxon>Bacilli</taxon>
        <taxon>Bacillales</taxon>
        <taxon>Paenibacillaceae</taxon>
        <taxon>Cohnella</taxon>
    </lineage>
</organism>
<dbReference type="InterPro" id="IPR058600">
    <property type="entry name" value="YhjD-like"/>
</dbReference>
<name>A0A398CXC5_9BACL</name>
<accession>A0A398CXC5</accession>
<feature type="compositionally biased region" description="Basic and acidic residues" evidence="1">
    <location>
        <begin position="15"/>
        <end position="27"/>
    </location>
</feature>
<dbReference type="Pfam" id="PF26325">
    <property type="entry name" value="YhjD"/>
    <property type="match status" value="1"/>
</dbReference>
<evidence type="ECO:0000313" key="2">
    <source>
        <dbReference type="EMBL" id="RIE04417.1"/>
    </source>
</evidence>
<dbReference type="Proteomes" id="UP000266340">
    <property type="component" value="Unassembled WGS sequence"/>
</dbReference>
<dbReference type="RefSeq" id="WP_119148456.1">
    <property type="nucleotide sequence ID" value="NZ_JBHSOV010000024.1"/>
</dbReference>
<dbReference type="AlphaFoldDB" id="A0A398CXC5"/>